<protein>
    <submittedName>
        <fullName evidence="2">1721_t:CDS:1</fullName>
    </submittedName>
</protein>
<keyword evidence="1" id="KW-0175">Coiled coil</keyword>
<evidence type="ECO:0000256" key="1">
    <source>
        <dbReference type="SAM" id="Coils"/>
    </source>
</evidence>
<evidence type="ECO:0000313" key="3">
    <source>
        <dbReference type="Proteomes" id="UP001153678"/>
    </source>
</evidence>
<feature type="coiled-coil region" evidence="1">
    <location>
        <begin position="103"/>
        <end position="130"/>
    </location>
</feature>
<dbReference type="OrthoDB" id="2419893at2759"/>
<keyword evidence="3" id="KW-1185">Reference proteome</keyword>
<sequence length="145" mass="16443">LHLPLAVCQLRGNSARLFASSFYHVILQKPWISLPSDLELRFAQDLEGDKNNGMTNDFGLSELLCLNGSFLEEFQQIQGLFNKPDLKIHANISLLMKQSKLRLSSSKISKENLTSQLKEIRKQRNESRKTPLQEALFQLSASDIA</sequence>
<feature type="non-terminal residue" evidence="2">
    <location>
        <position position="1"/>
    </location>
</feature>
<dbReference type="EMBL" id="CAMKVN010017639">
    <property type="protein sequence ID" value="CAI2198019.1"/>
    <property type="molecule type" value="Genomic_DNA"/>
</dbReference>
<evidence type="ECO:0000313" key="2">
    <source>
        <dbReference type="EMBL" id="CAI2198019.1"/>
    </source>
</evidence>
<dbReference type="AlphaFoldDB" id="A0A9W4X2V3"/>
<proteinExistence type="predicted"/>
<reference evidence="2" key="1">
    <citation type="submission" date="2022-08" db="EMBL/GenBank/DDBJ databases">
        <authorList>
            <person name="Kallberg Y."/>
            <person name="Tangrot J."/>
            <person name="Rosling A."/>
        </authorList>
    </citation>
    <scope>NUCLEOTIDE SEQUENCE</scope>
    <source>
        <strain evidence="2">Wild A</strain>
    </source>
</reference>
<name>A0A9W4X2V3_9GLOM</name>
<accession>A0A9W4X2V3</accession>
<gene>
    <name evidence="2" type="ORF">FWILDA_LOCUS18365</name>
</gene>
<organism evidence="2 3">
    <name type="scientific">Funneliformis geosporum</name>
    <dbReference type="NCBI Taxonomy" id="1117311"/>
    <lineage>
        <taxon>Eukaryota</taxon>
        <taxon>Fungi</taxon>
        <taxon>Fungi incertae sedis</taxon>
        <taxon>Mucoromycota</taxon>
        <taxon>Glomeromycotina</taxon>
        <taxon>Glomeromycetes</taxon>
        <taxon>Glomerales</taxon>
        <taxon>Glomeraceae</taxon>
        <taxon>Funneliformis</taxon>
    </lineage>
</organism>
<comment type="caution">
    <text evidence="2">The sequence shown here is derived from an EMBL/GenBank/DDBJ whole genome shotgun (WGS) entry which is preliminary data.</text>
</comment>
<dbReference type="Proteomes" id="UP001153678">
    <property type="component" value="Unassembled WGS sequence"/>
</dbReference>
<feature type="non-terminal residue" evidence="2">
    <location>
        <position position="145"/>
    </location>
</feature>